<keyword evidence="1" id="KW-0805">Transcription regulation</keyword>
<dbReference type="InterPro" id="IPR020449">
    <property type="entry name" value="Tscrpt_reg_AraC-type_HTH"/>
</dbReference>
<evidence type="ECO:0000256" key="3">
    <source>
        <dbReference type="ARBA" id="ARBA00023163"/>
    </source>
</evidence>
<organism evidence="5 6">
    <name type="scientific">Sphaerochaeta halotolerans</name>
    <dbReference type="NCBI Taxonomy" id="2293840"/>
    <lineage>
        <taxon>Bacteria</taxon>
        <taxon>Pseudomonadati</taxon>
        <taxon>Spirochaetota</taxon>
        <taxon>Spirochaetia</taxon>
        <taxon>Spirochaetales</taxon>
        <taxon>Sphaerochaetaceae</taxon>
        <taxon>Sphaerochaeta</taxon>
    </lineage>
</organism>
<proteinExistence type="predicted"/>
<dbReference type="Proteomes" id="UP000264002">
    <property type="component" value="Unassembled WGS sequence"/>
</dbReference>
<keyword evidence="3" id="KW-0804">Transcription</keyword>
<dbReference type="PROSITE" id="PS01124">
    <property type="entry name" value="HTH_ARAC_FAMILY_2"/>
    <property type="match status" value="1"/>
</dbReference>
<dbReference type="InterPro" id="IPR018060">
    <property type="entry name" value="HTH_AraC"/>
</dbReference>
<dbReference type="Pfam" id="PF12833">
    <property type="entry name" value="HTH_18"/>
    <property type="match status" value="1"/>
</dbReference>
<evidence type="ECO:0000313" key="5">
    <source>
        <dbReference type="EMBL" id="RFU94092.1"/>
    </source>
</evidence>
<feature type="domain" description="HTH araC/xylS-type" evidence="4">
    <location>
        <begin position="1"/>
        <end position="43"/>
    </location>
</feature>
<dbReference type="RefSeq" id="WP_117331200.1">
    <property type="nucleotide sequence ID" value="NZ_QUWK01000013.1"/>
</dbReference>
<keyword evidence="6" id="KW-1185">Reference proteome</keyword>
<evidence type="ECO:0000313" key="6">
    <source>
        <dbReference type="Proteomes" id="UP000264002"/>
    </source>
</evidence>
<dbReference type="PRINTS" id="PR00032">
    <property type="entry name" value="HTHARAC"/>
</dbReference>
<name>A0A372MEA1_9SPIR</name>
<gene>
    <name evidence="5" type="ORF">DYP60_11740</name>
</gene>
<evidence type="ECO:0000256" key="1">
    <source>
        <dbReference type="ARBA" id="ARBA00023015"/>
    </source>
</evidence>
<evidence type="ECO:0000256" key="2">
    <source>
        <dbReference type="ARBA" id="ARBA00023125"/>
    </source>
</evidence>
<dbReference type="GO" id="GO:0043565">
    <property type="term" value="F:sequence-specific DNA binding"/>
    <property type="evidence" value="ECO:0007669"/>
    <property type="project" value="InterPro"/>
</dbReference>
<dbReference type="GO" id="GO:0003700">
    <property type="term" value="F:DNA-binding transcription factor activity"/>
    <property type="evidence" value="ECO:0007669"/>
    <property type="project" value="InterPro"/>
</dbReference>
<dbReference type="SUPFAM" id="SSF46689">
    <property type="entry name" value="Homeodomain-like"/>
    <property type="match status" value="1"/>
</dbReference>
<dbReference type="EMBL" id="QUWK01000013">
    <property type="protein sequence ID" value="RFU94092.1"/>
    <property type="molecule type" value="Genomic_DNA"/>
</dbReference>
<dbReference type="InterPro" id="IPR009057">
    <property type="entry name" value="Homeodomain-like_sf"/>
</dbReference>
<reference evidence="6" key="1">
    <citation type="submission" date="2018-08" db="EMBL/GenBank/DDBJ databases">
        <authorList>
            <person name="Grouzdev D.S."/>
            <person name="Krutkina M.S."/>
        </authorList>
    </citation>
    <scope>NUCLEOTIDE SEQUENCE [LARGE SCALE GENOMIC DNA]</scope>
    <source>
        <strain evidence="6">4-11</strain>
    </source>
</reference>
<keyword evidence="2" id="KW-0238">DNA-binding</keyword>
<protein>
    <submittedName>
        <fullName evidence="5">AraC family transcriptional regulator</fullName>
    </submittedName>
</protein>
<dbReference type="Gene3D" id="1.10.10.60">
    <property type="entry name" value="Homeodomain-like"/>
    <property type="match status" value="1"/>
</dbReference>
<reference evidence="5 6" key="2">
    <citation type="submission" date="2018-09" db="EMBL/GenBank/DDBJ databases">
        <title>Genome of Sphaerochaeta halotolerans strain 4-11.</title>
        <authorList>
            <person name="Nazina T.N."/>
            <person name="Sokolova D.S."/>
        </authorList>
    </citation>
    <scope>NUCLEOTIDE SEQUENCE [LARGE SCALE GENOMIC DNA]</scope>
    <source>
        <strain evidence="5 6">4-11</strain>
    </source>
</reference>
<accession>A0A372MEA1</accession>
<sequence length="49" mass="5828">MLFSEKQMTIGEITTLCGYSNPQTFRRAFKKRYGMLPSDYQKTVLYQKK</sequence>
<evidence type="ECO:0000259" key="4">
    <source>
        <dbReference type="PROSITE" id="PS01124"/>
    </source>
</evidence>
<comment type="caution">
    <text evidence="5">The sequence shown here is derived from an EMBL/GenBank/DDBJ whole genome shotgun (WGS) entry which is preliminary data.</text>
</comment>
<dbReference type="AlphaFoldDB" id="A0A372MEA1"/>